<feature type="domain" description="Thioredoxin" evidence="6">
    <location>
        <begin position="19"/>
        <end position="169"/>
    </location>
</feature>
<evidence type="ECO:0000256" key="3">
    <source>
        <dbReference type="ARBA" id="ARBA00023002"/>
    </source>
</evidence>
<sequence length="171" mass="18491">MSCNHRFMADTATAPDSILEAGTTAPDFSLKATPDQSLRLSELRGNPVVLVFYPADWSQVCGDELAVFNQSLPLLQEYRAVLLGISVDSAWSHQAFKESRKLGYDLLADYNPKGEVSRAYGAYDEAAGCSKRALFVVDADGVIAWSYLSPMAINPGVNGVLDALEALKKNA</sequence>
<dbReference type="STRING" id="1220583.GOACH_01_00730"/>
<dbReference type="InterPro" id="IPR050455">
    <property type="entry name" value="Tpx_Peroxidase_subfamily"/>
</dbReference>
<evidence type="ECO:0000256" key="1">
    <source>
        <dbReference type="ARBA" id="ARBA00022559"/>
    </source>
</evidence>
<dbReference type="Gene3D" id="3.40.30.10">
    <property type="entry name" value="Glutaredoxin"/>
    <property type="match status" value="1"/>
</dbReference>
<dbReference type="eggNOG" id="COG1225">
    <property type="taxonomic scope" value="Bacteria"/>
</dbReference>
<dbReference type="InterPro" id="IPR000866">
    <property type="entry name" value="AhpC/TSA"/>
</dbReference>
<gene>
    <name evidence="7" type="ORF">GOACH_01_00730</name>
</gene>
<name>L7KDP1_9ACTN</name>
<evidence type="ECO:0000256" key="4">
    <source>
        <dbReference type="ARBA" id="ARBA00023284"/>
    </source>
</evidence>
<dbReference type="Proteomes" id="UP000010988">
    <property type="component" value="Unassembled WGS sequence"/>
</dbReference>
<dbReference type="InterPro" id="IPR036249">
    <property type="entry name" value="Thioredoxin-like_sf"/>
</dbReference>
<dbReference type="EMBL" id="BANR01000001">
    <property type="protein sequence ID" value="GAC46754.1"/>
    <property type="molecule type" value="Genomic_DNA"/>
</dbReference>
<evidence type="ECO:0000256" key="5">
    <source>
        <dbReference type="PIRSR" id="PIRSR000239-1"/>
    </source>
</evidence>
<keyword evidence="1" id="KW-0575">Peroxidase</keyword>
<dbReference type="AlphaFoldDB" id="L7KDP1"/>
<evidence type="ECO:0000313" key="8">
    <source>
        <dbReference type="Proteomes" id="UP000010988"/>
    </source>
</evidence>
<dbReference type="PANTHER" id="PTHR43110">
    <property type="entry name" value="THIOL PEROXIDASE"/>
    <property type="match status" value="1"/>
</dbReference>
<evidence type="ECO:0000313" key="7">
    <source>
        <dbReference type="EMBL" id="GAC46754.1"/>
    </source>
</evidence>
<reference evidence="7 8" key="1">
    <citation type="submission" date="2012-12" db="EMBL/GenBank/DDBJ databases">
        <title>Whole genome shotgun sequence of Gordonia aichiensis NBRC 108223.</title>
        <authorList>
            <person name="Isaki-Nakamura S."/>
            <person name="Hosoyama A."/>
            <person name="Tsuchikane K."/>
            <person name="Ando Y."/>
            <person name="Baba S."/>
            <person name="Ohji S."/>
            <person name="Hamada M."/>
            <person name="Tamura T."/>
            <person name="Yamazoe A."/>
            <person name="Yamazaki S."/>
            <person name="Fujita N."/>
        </authorList>
    </citation>
    <scope>NUCLEOTIDE SEQUENCE [LARGE SCALE GENOMIC DNA]</scope>
    <source>
        <strain evidence="7 8">NBRC 108223</strain>
    </source>
</reference>
<dbReference type="GO" id="GO:0004601">
    <property type="term" value="F:peroxidase activity"/>
    <property type="evidence" value="ECO:0007669"/>
    <property type="project" value="UniProtKB-KW"/>
</dbReference>
<keyword evidence="8" id="KW-1185">Reference proteome</keyword>
<protein>
    <submittedName>
        <fullName evidence="7">Putative peroxiredoxin</fullName>
    </submittedName>
</protein>
<dbReference type="PROSITE" id="PS51352">
    <property type="entry name" value="THIOREDOXIN_2"/>
    <property type="match status" value="1"/>
</dbReference>
<dbReference type="SUPFAM" id="SSF52833">
    <property type="entry name" value="Thioredoxin-like"/>
    <property type="match status" value="1"/>
</dbReference>
<dbReference type="InterPro" id="IPR013766">
    <property type="entry name" value="Thioredoxin_domain"/>
</dbReference>
<dbReference type="PANTHER" id="PTHR43110:SF1">
    <property type="entry name" value="THIOL PEROXIDASE"/>
    <property type="match status" value="1"/>
</dbReference>
<evidence type="ECO:0000259" key="6">
    <source>
        <dbReference type="PROSITE" id="PS51352"/>
    </source>
</evidence>
<proteinExistence type="predicted"/>
<accession>L7KDP1</accession>
<keyword evidence="3" id="KW-0560">Oxidoreductase</keyword>
<comment type="caution">
    <text evidence="7">The sequence shown here is derived from an EMBL/GenBank/DDBJ whole genome shotgun (WGS) entry which is preliminary data.</text>
</comment>
<keyword evidence="4" id="KW-0676">Redox-active center</keyword>
<evidence type="ECO:0000256" key="2">
    <source>
        <dbReference type="ARBA" id="ARBA00022862"/>
    </source>
</evidence>
<dbReference type="InterPro" id="IPR024706">
    <property type="entry name" value="Peroxiredoxin_AhpC-typ"/>
</dbReference>
<keyword evidence="2" id="KW-0049">Antioxidant</keyword>
<dbReference type="Pfam" id="PF00578">
    <property type="entry name" value="AhpC-TSA"/>
    <property type="match status" value="1"/>
</dbReference>
<feature type="active site" description="Cysteine sulfenic acid (-SOH) intermediate; for peroxidase activity" evidence="5">
    <location>
        <position position="61"/>
    </location>
</feature>
<dbReference type="PIRSF" id="PIRSF000239">
    <property type="entry name" value="AHPC"/>
    <property type="match status" value="1"/>
</dbReference>
<organism evidence="7 8">
    <name type="scientific">Gordonia aichiensis NBRC 108223</name>
    <dbReference type="NCBI Taxonomy" id="1220583"/>
    <lineage>
        <taxon>Bacteria</taxon>
        <taxon>Bacillati</taxon>
        <taxon>Actinomycetota</taxon>
        <taxon>Actinomycetes</taxon>
        <taxon>Mycobacteriales</taxon>
        <taxon>Gordoniaceae</taxon>
        <taxon>Gordonia</taxon>
    </lineage>
</organism>